<evidence type="ECO:0000259" key="2">
    <source>
        <dbReference type="PROSITE" id="PS50157"/>
    </source>
</evidence>
<dbReference type="PROSITE" id="PS00028">
    <property type="entry name" value="ZINC_FINGER_C2H2_1"/>
    <property type="match status" value="1"/>
</dbReference>
<dbReference type="EnsemblMetazoa" id="SMAR007287-RA">
    <property type="protein sequence ID" value="SMAR007287-PA"/>
    <property type="gene ID" value="SMAR007287"/>
</dbReference>
<dbReference type="eggNOG" id="ENOG502QVXX">
    <property type="taxonomic scope" value="Eukaryota"/>
</dbReference>
<evidence type="ECO:0000313" key="3">
    <source>
        <dbReference type="EnsemblMetazoa" id="SMAR007287-PA"/>
    </source>
</evidence>
<dbReference type="PROSITE" id="PS50157">
    <property type="entry name" value="ZINC_FINGER_C2H2_2"/>
    <property type="match status" value="1"/>
</dbReference>
<dbReference type="PhylomeDB" id="T1J170"/>
<dbReference type="OMA" id="TYYYICH"/>
<dbReference type="HOGENOM" id="CLU_017105_0_0_1"/>
<feature type="domain" description="C2H2-type" evidence="2">
    <location>
        <begin position="17"/>
        <end position="45"/>
    </location>
</feature>
<proteinExistence type="predicted"/>
<dbReference type="STRING" id="126957.T1J170"/>
<evidence type="ECO:0000313" key="4">
    <source>
        <dbReference type="Proteomes" id="UP000014500"/>
    </source>
</evidence>
<dbReference type="SMART" id="SM00355">
    <property type="entry name" value="ZnF_C2H2"/>
    <property type="match status" value="2"/>
</dbReference>
<dbReference type="Gene3D" id="3.30.160.60">
    <property type="entry name" value="Classic Zinc Finger"/>
    <property type="match status" value="1"/>
</dbReference>
<keyword evidence="1" id="KW-0862">Zinc</keyword>
<dbReference type="EMBL" id="JH431778">
    <property type="status" value="NOT_ANNOTATED_CDS"/>
    <property type="molecule type" value="Genomic_DNA"/>
</dbReference>
<dbReference type="InterPro" id="IPR013087">
    <property type="entry name" value="Znf_C2H2_type"/>
</dbReference>
<reference evidence="3" key="2">
    <citation type="submission" date="2015-02" db="UniProtKB">
        <authorList>
            <consortium name="EnsemblMetazoa"/>
        </authorList>
    </citation>
    <scope>IDENTIFICATION</scope>
</reference>
<protein>
    <recommendedName>
        <fullName evidence="2">C2H2-type domain-containing protein</fullName>
    </recommendedName>
</protein>
<name>T1J170_STRMM</name>
<dbReference type="InterPro" id="IPR052797">
    <property type="entry name" value="RegFact_GeneExpr_CellDeath"/>
</dbReference>
<dbReference type="Proteomes" id="UP000014500">
    <property type="component" value="Unassembled WGS sequence"/>
</dbReference>
<evidence type="ECO:0000256" key="1">
    <source>
        <dbReference type="PROSITE-ProRule" id="PRU00042"/>
    </source>
</evidence>
<reference evidence="4" key="1">
    <citation type="submission" date="2011-05" db="EMBL/GenBank/DDBJ databases">
        <authorList>
            <person name="Richards S.R."/>
            <person name="Qu J."/>
            <person name="Jiang H."/>
            <person name="Jhangiani S.N."/>
            <person name="Agravi P."/>
            <person name="Goodspeed R."/>
            <person name="Gross S."/>
            <person name="Mandapat C."/>
            <person name="Jackson L."/>
            <person name="Mathew T."/>
            <person name="Pu L."/>
            <person name="Thornton R."/>
            <person name="Saada N."/>
            <person name="Wilczek-Boney K.B."/>
            <person name="Lee S."/>
            <person name="Kovar C."/>
            <person name="Wu Y."/>
            <person name="Scherer S.E."/>
            <person name="Worley K.C."/>
            <person name="Muzny D.M."/>
            <person name="Gibbs R."/>
        </authorList>
    </citation>
    <scope>NUCLEOTIDE SEQUENCE</scope>
    <source>
        <strain evidence="4">Brora</strain>
    </source>
</reference>
<keyword evidence="4" id="KW-1185">Reference proteome</keyword>
<keyword evidence="1" id="KW-0479">Metal-binding</keyword>
<keyword evidence="1" id="KW-0863">Zinc-finger</keyword>
<dbReference type="GO" id="GO:0008270">
    <property type="term" value="F:zinc ion binding"/>
    <property type="evidence" value="ECO:0007669"/>
    <property type="project" value="UniProtKB-KW"/>
</dbReference>
<sequence length="731" mass="85037">MTMETEEEKHDVQYKIHSCYICEKTFARSSSMYRHIRNFHKENMKFPTSKSIVCPLCSDKEKGEFSFTNYKKLHSHMKSQHNLKLNIQKHVFQTVEEFQEWKVKIEQETKSQYVKQNGTKKCGNFETLRYYCNRSGFYKPTGHQKRQLKKQGSNKINCCCPSMIKAIINSKTNATEVEYVVNHVGHIQELDHLFLTKSERQWIAHKLEQGVDISNILDTVRGTQSGDKNRLHLLTRKDVLNINKTTVKSKHKVNIDDWFNSIDKNNPEKVVLFYKPQDAVTETFPQLESDDFVLMLMNEYQADVFRQFAGQTVSISTVQGKYLYGVHMTVVTVMDADHSAVPVAFMFSSRVDEDTLRAFFIVLQTEIGSISTQIFVSDDDDDYLTAWRSVMGDVEHNLLSSWSVDRGWERNLPKIKARKLKAYKLLRKLMNETNEQIFLDLLAKTVEQLNADLHLKEFAQFFDINYANRPREWANCYRIQYGLTGTKHLETIHKTLKQLYLQGKKVRSLSKTIEVLMEFLRDYYLNKMLVCNGDENLAKMMVKLEERHETCVHLQSHQLFQHSDEKWTWKSETEEECTVVVAKKDCLCNVKCNSCNQCVHNFTCTCLDSVLFWNMCRHIHLLCLSVRVNVDGGGEAQPIEFYGIDQPQEMVVQVNSIPVNDTKLDELKEKVVKDLQLAIENVGNVKTFDSLEVFYNDSCRPMCEALEGLLNETSTITVTDNMQTYYFVIPP</sequence>
<dbReference type="PANTHER" id="PTHR33936:SF24">
    <property type="entry name" value="C2H2-TYPE DOMAIN-CONTAINING PROTEIN"/>
    <property type="match status" value="1"/>
</dbReference>
<dbReference type="PANTHER" id="PTHR33936">
    <property type="entry name" value="PROTEIN CBG17840"/>
    <property type="match status" value="1"/>
</dbReference>
<organism evidence="3 4">
    <name type="scientific">Strigamia maritima</name>
    <name type="common">European centipede</name>
    <name type="synonym">Geophilus maritimus</name>
    <dbReference type="NCBI Taxonomy" id="126957"/>
    <lineage>
        <taxon>Eukaryota</taxon>
        <taxon>Metazoa</taxon>
        <taxon>Ecdysozoa</taxon>
        <taxon>Arthropoda</taxon>
        <taxon>Myriapoda</taxon>
        <taxon>Chilopoda</taxon>
        <taxon>Pleurostigmophora</taxon>
        <taxon>Geophilomorpha</taxon>
        <taxon>Linotaeniidae</taxon>
        <taxon>Strigamia</taxon>
    </lineage>
</organism>
<dbReference type="AlphaFoldDB" id="T1J170"/>
<accession>T1J170</accession>